<accession>A0A3D9IWN9</accession>
<keyword evidence="1" id="KW-0472">Membrane</keyword>
<evidence type="ECO:0000313" key="3">
    <source>
        <dbReference type="Proteomes" id="UP000256869"/>
    </source>
</evidence>
<comment type="caution">
    <text evidence="2">The sequence shown here is derived from an EMBL/GenBank/DDBJ whole genome shotgun (WGS) entry which is preliminary data.</text>
</comment>
<dbReference type="Proteomes" id="UP000256869">
    <property type="component" value="Unassembled WGS sequence"/>
</dbReference>
<protein>
    <submittedName>
        <fullName evidence="2">Uncharacterized protein</fullName>
    </submittedName>
</protein>
<dbReference type="OrthoDB" id="2616292at2"/>
<reference evidence="2 3" key="1">
    <citation type="submission" date="2018-07" db="EMBL/GenBank/DDBJ databases">
        <title>Genomic Encyclopedia of Type Strains, Phase III (KMG-III): the genomes of soil and plant-associated and newly described type strains.</title>
        <authorList>
            <person name="Whitman W."/>
        </authorList>
    </citation>
    <scope>NUCLEOTIDE SEQUENCE [LARGE SCALE GENOMIC DNA]</scope>
    <source>
        <strain evidence="2 3">CECT 8236</strain>
    </source>
</reference>
<dbReference type="AlphaFoldDB" id="A0A3D9IWN9"/>
<evidence type="ECO:0000313" key="2">
    <source>
        <dbReference type="EMBL" id="RED66131.1"/>
    </source>
</evidence>
<keyword evidence="3" id="KW-1185">Reference proteome</keyword>
<proteinExistence type="predicted"/>
<name>A0A3D9IWN9_9BACL</name>
<dbReference type="EMBL" id="QRDY01000001">
    <property type="protein sequence ID" value="RED66131.1"/>
    <property type="molecule type" value="Genomic_DNA"/>
</dbReference>
<dbReference type="RefSeq" id="WP_115991076.1">
    <property type="nucleotide sequence ID" value="NZ_QRDY01000001.1"/>
</dbReference>
<feature type="transmembrane region" description="Helical" evidence="1">
    <location>
        <begin position="6"/>
        <end position="23"/>
    </location>
</feature>
<gene>
    <name evidence="2" type="ORF">DFP95_101629</name>
</gene>
<organism evidence="2 3">
    <name type="scientific">Cohnella lupini</name>
    <dbReference type="NCBI Taxonomy" id="1294267"/>
    <lineage>
        <taxon>Bacteria</taxon>
        <taxon>Bacillati</taxon>
        <taxon>Bacillota</taxon>
        <taxon>Bacilli</taxon>
        <taxon>Bacillales</taxon>
        <taxon>Paenibacillaceae</taxon>
        <taxon>Cohnella</taxon>
    </lineage>
</organism>
<sequence>MKRWRIIILLVTFFMICGIFYFLDTRIWINKYGMKGNTLVFENNVYLLKDSLSESDTSNHGKTIGIAVNEKRSITNYIWPNWILEYKNDKYHNHIFVRGIMDMGNVYIKQA</sequence>
<evidence type="ECO:0000256" key="1">
    <source>
        <dbReference type="SAM" id="Phobius"/>
    </source>
</evidence>
<keyword evidence="1" id="KW-1133">Transmembrane helix</keyword>
<keyword evidence="1" id="KW-0812">Transmembrane</keyword>